<evidence type="ECO:0000256" key="7">
    <source>
        <dbReference type="SAM" id="SignalP"/>
    </source>
</evidence>
<evidence type="ECO:0000256" key="3">
    <source>
        <dbReference type="ARBA" id="ARBA00022729"/>
    </source>
</evidence>
<keyword evidence="3 7" id="KW-0732">Signal</keyword>
<keyword evidence="4" id="KW-1133">Transmembrane helix</keyword>
<dbReference type="SUPFAM" id="SSF50911">
    <property type="entry name" value="Mannose 6-phosphate receptor domain"/>
    <property type="match status" value="1"/>
</dbReference>
<feature type="compositionally biased region" description="Basic and acidic residues" evidence="6">
    <location>
        <begin position="52"/>
        <end position="66"/>
    </location>
</feature>
<evidence type="ECO:0000256" key="2">
    <source>
        <dbReference type="ARBA" id="ARBA00022692"/>
    </source>
</evidence>
<evidence type="ECO:0000313" key="9">
    <source>
        <dbReference type="Proteomes" id="UP000053477"/>
    </source>
</evidence>
<reference evidence="8 9" key="1">
    <citation type="submission" date="2015-04" db="EMBL/GenBank/DDBJ databases">
        <title>Complete genome sequence of Schizopora paradoxa KUC8140, a cosmopolitan wood degrader in East Asia.</title>
        <authorList>
            <consortium name="DOE Joint Genome Institute"/>
            <person name="Min B."/>
            <person name="Park H."/>
            <person name="Jang Y."/>
            <person name="Kim J.-J."/>
            <person name="Kim K.H."/>
            <person name="Pangilinan J."/>
            <person name="Lipzen A."/>
            <person name="Riley R."/>
            <person name="Grigoriev I.V."/>
            <person name="Spatafora J.W."/>
            <person name="Choi I.-G."/>
        </authorList>
    </citation>
    <scope>NUCLEOTIDE SEQUENCE [LARGE SCALE GENOMIC DNA]</scope>
    <source>
        <strain evidence="8 9">KUC8140</strain>
    </source>
</reference>
<evidence type="ECO:0000256" key="1">
    <source>
        <dbReference type="ARBA" id="ARBA00004167"/>
    </source>
</evidence>
<dbReference type="InParanoid" id="A0A0H2RK34"/>
<evidence type="ECO:0000256" key="4">
    <source>
        <dbReference type="ARBA" id="ARBA00022989"/>
    </source>
</evidence>
<dbReference type="OrthoDB" id="29460at2759"/>
<evidence type="ECO:0000256" key="6">
    <source>
        <dbReference type="SAM" id="MobiDB-lite"/>
    </source>
</evidence>
<accession>A0A0H2RK34</accession>
<comment type="subcellular location">
    <subcellularLocation>
        <location evidence="1">Membrane</location>
        <topology evidence="1">Single-pass membrane protein</topology>
    </subcellularLocation>
</comment>
<keyword evidence="5" id="KW-0472">Membrane</keyword>
<feature type="compositionally biased region" description="Polar residues" evidence="6">
    <location>
        <begin position="67"/>
        <end position="76"/>
    </location>
</feature>
<sequence length="299" mass="33620">MAWSTLILWLAVSSLFCFAIGTSVTSPGDGNGNSQLFLLFDDFRTNDHDLPRTLEHSLHSPRRNGDSQKTMSSITSHLNSGNGDDWCKFKLEGYLFDLCPLLVPERYPIDEARSSRGLLEREIVSGEYEALSNLVKRIVVRRETTPSTVTYTHYHIALRGKLDMSSEWWKGRQCPDATWVCAVELEYTMKDEEETEELLLKVTSVAGNLRLQDGRYTRLNATMHLGPKQNAADHGELHLVLHGGMFEGKNQSALLRFLCDRTVEEPSSITFSSVNDGLHVFAWASRHACATRVSDTPPT</sequence>
<keyword evidence="2" id="KW-0812">Transmembrane</keyword>
<dbReference type="InterPro" id="IPR009011">
    <property type="entry name" value="Man6P_isomerase_rcpt-bd_dom_sf"/>
</dbReference>
<proteinExistence type="predicted"/>
<feature type="region of interest" description="Disordered" evidence="6">
    <location>
        <begin position="52"/>
        <end position="76"/>
    </location>
</feature>
<dbReference type="AlphaFoldDB" id="A0A0H2RK34"/>
<dbReference type="Proteomes" id="UP000053477">
    <property type="component" value="Unassembled WGS sequence"/>
</dbReference>
<feature type="signal peptide" evidence="7">
    <location>
        <begin position="1"/>
        <end position="21"/>
    </location>
</feature>
<dbReference type="Pfam" id="PF09451">
    <property type="entry name" value="ATG27"/>
    <property type="match status" value="1"/>
</dbReference>
<protein>
    <submittedName>
        <fullName evidence="8">Uncharacterized protein</fullName>
    </submittedName>
</protein>
<feature type="chain" id="PRO_5005201806" evidence="7">
    <location>
        <begin position="22"/>
        <end position="299"/>
    </location>
</feature>
<dbReference type="GO" id="GO:0016020">
    <property type="term" value="C:membrane"/>
    <property type="evidence" value="ECO:0007669"/>
    <property type="project" value="UniProtKB-SubCell"/>
</dbReference>
<keyword evidence="9" id="KW-1185">Reference proteome</keyword>
<dbReference type="InterPro" id="IPR018939">
    <property type="entry name" value="Autophagy-rel_prot_27"/>
</dbReference>
<gene>
    <name evidence="8" type="ORF">SCHPADRAFT_447570</name>
</gene>
<dbReference type="Gene3D" id="2.70.130.10">
    <property type="entry name" value="Mannose-6-phosphate receptor binding domain"/>
    <property type="match status" value="1"/>
</dbReference>
<evidence type="ECO:0000256" key="5">
    <source>
        <dbReference type="ARBA" id="ARBA00023136"/>
    </source>
</evidence>
<name>A0A0H2RK34_9AGAM</name>
<evidence type="ECO:0000313" key="8">
    <source>
        <dbReference type="EMBL" id="KLO11942.1"/>
    </source>
</evidence>
<dbReference type="EMBL" id="KQ085989">
    <property type="protein sequence ID" value="KLO11942.1"/>
    <property type="molecule type" value="Genomic_DNA"/>
</dbReference>
<organism evidence="8 9">
    <name type="scientific">Schizopora paradoxa</name>
    <dbReference type="NCBI Taxonomy" id="27342"/>
    <lineage>
        <taxon>Eukaryota</taxon>
        <taxon>Fungi</taxon>
        <taxon>Dikarya</taxon>
        <taxon>Basidiomycota</taxon>
        <taxon>Agaricomycotina</taxon>
        <taxon>Agaricomycetes</taxon>
        <taxon>Hymenochaetales</taxon>
        <taxon>Schizoporaceae</taxon>
        <taxon>Schizopora</taxon>
    </lineage>
</organism>